<dbReference type="GO" id="GO:0006302">
    <property type="term" value="P:double-strand break repair"/>
    <property type="evidence" value="ECO:0007669"/>
    <property type="project" value="TreeGrafter"/>
</dbReference>
<gene>
    <name evidence="16" type="ORF">ASPCAL04603</name>
</gene>
<dbReference type="Pfam" id="PF21292">
    <property type="entry name" value="EME1-MUS81_C"/>
    <property type="match status" value="1"/>
</dbReference>
<evidence type="ECO:0000256" key="5">
    <source>
        <dbReference type="ARBA" id="ARBA00022723"/>
    </source>
</evidence>
<dbReference type="PANTHER" id="PTHR21077">
    <property type="entry name" value="EME1 PROTEIN"/>
    <property type="match status" value="1"/>
</dbReference>
<evidence type="ECO:0000256" key="12">
    <source>
        <dbReference type="ARBA" id="ARBA00023242"/>
    </source>
</evidence>
<dbReference type="GO" id="GO:0008821">
    <property type="term" value="F:crossover junction DNA endonuclease activity"/>
    <property type="evidence" value="ECO:0007669"/>
    <property type="project" value="TreeGrafter"/>
</dbReference>
<feature type="compositionally biased region" description="Polar residues" evidence="14">
    <location>
        <begin position="126"/>
        <end position="140"/>
    </location>
</feature>
<evidence type="ECO:0000256" key="1">
    <source>
        <dbReference type="ARBA" id="ARBA00001946"/>
    </source>
</evidence>
<feature type="region of interest" description="Disordered" evidence="14">
    <location>
        <begin position="121"/>
        <end position="177"/>
    </location>
</feature>
<dbReference type="CDD" id="cd20085">
    <property type="entry name" value="XPF_nuclease_Mms4"/>
    <property type="match status" value="1"/>
</dbReference>
<feature type="compositionally biased region" description="Low complexity" evidence="14">
    <location>
        <begin position="497"/>
        <end position="506"/>
    </location>
</feature>
<evidence type="ECO:0000256" key="8">
    <source>
        <dbReference type="ARBA" id="ARBA00022801"/>
    </source>
</evidence>
<feature type="domain" description="ERCC4" evidence="15">
    <location>
        <begin position="347"/>
        <end position="628"/>
    </location>
</feature>
<dbReference type="PANTHER" id="PTHR21077:SF5">
    <property type="entry name" value="CROSSOVER JUNCTION ENDONUCLEASE MMS4"/>
    <property type="match status" value="1"/>
</dbReference>
<keyword evidence="4" id="KW-0540">Nuclease</keyword>
<keyword evidence="7" id="KW-0227">DNA damage</keyword>
<dbReference type="GO" id="GO:0031297">
    <property type="term" value="P:replication fork processing"/>
    <property type="evidence" value="ECO:0007669"/>
    <property type="project" value="TreeGrafter"/>
</dbReference>
<feature type="compositionally biased region" description="Basic and acidic residues" evidence="14">
    <location>
        <begin position="68"/>
        <end position="84"/>
    </location>
</feature>
<dbReference type="InterPro" id="IPR006166">
    <property type="entry name" value="ERCC4_domain"/>
</dbReference>
<feature type="compositionally biased region" description="Polar residues" evidence="14">
    <location>
        <begin position="237"/>
        <end position="250"/>
    </location>
</feature>
<dbReference type="InterPro" id="IPR033310">
    <property type="entry name" value="Mms4/EME1/EME2"/>
</dbReference>
<accession>A0A0U5C607</accession>
<dbReference type="OMA" id="FCVESDW"/>
<dbReference type="Gene3D" id="1.10.150.670">
    <property type="entry name" value="Crossover junction endonuclease EME1, DNA-binding domain"/>
    <property type="match status" value="1"/>
</dbReference>
<proteinExistence type="inferred from homology"/>
<evidence type="ECO:0000256" key="2">
    <source>
        <dbReference type="ARBA" id="ARBA00004123"/>
    </source>
</evidence>
<keyword evidence="5" id="KW-0479">Metal-binding</keyword>
<protein>
    <recommendedName>
        <fullName evidence="15">ERCC4 domain-containing protein</fullName>
    </recommendedName>
</protein>
<dbReference type="EMBL" id="CDMC01000003">
    <property type="protein sequence ID" value="CEL03449.1"/>
    <property type="molecule type" value="Genomic_DNA"/>
</dbReference>
<sequence>MPEVISLLTSTPPPPANVGEPSSLARFHSSPPAPAPADLRILSDEVGLPEFTNDDEDGFKPPPKRRRLTPEPDRIADSPSDHHNSLPSRSQKNLFVFSDELAPSSGGPKAVSKASAFTLDSDPIVFTSSAPEPTRKSPSPKTDRNNRLATRDAEDILSDYGTTGTNVPRGTLGAPRGIGRRAYSWKKSIEEFSDPIRVPDPSELFDFQDESDFVDSGIGSGLSSRTASLLANLGGRSDNTARANSKQPRANTIDLDEDDSDLLPEPRGRKPKKTATTTKRTMVDKEAKAKDREAAKAQRDREKQLEKQLEKERKQKLKEDKAKEKQLASDIAHANKLKVDKKDSTPEMIIDLASSFQETSIGNQTLEYMRRLGVEHTFFDSPIANVVKWRRKMKARFNDTLRHWEPCELHIRDEEHVLCLVTAQEFVDMVSSGLDSDAPDATSELEIHVLRMKSAHPDCTIIYLIEGLSAWMRKTSNARNRAYQAEFRRHLDEVQGASSTAPSSAASRRKKTNKPDSPPPVDDDTIEDALLNLQVTHRCLIHQTAAAPESAEWIKNFTEHVSTVPYRRQKLEGNDSAFCMDTGQVKPGENKSDTFVRMLQEVNRVTASMAYGVINEYPSVLELVQGMRASGPTMLEDVRKSANKNGAITDSRIGPAVSRRLYKVFMGLDPNSTDV</sequence>
<dbReference type="Pfam" id="PF02732">
    <property type="entry name" value="ERCC4"/>
    <property type="match status" value="1"/>
</dbReference>
<reference evidence="17" key="1">
    <citation type="journal article" date="2016" name="Genome Announc.">
        <title>Draft genome sequences of fungus Aspergillus calidoustus.</title>
        <authorList>
            <person name="Horn F."/>
            <person name="Linde J."/>
            <person name="Mattern D.J."/>
            <person name="Walther G."/>
            <person name="Guthke R."/>
            <person name="Scherlach K."/>
            <person name="Martin K."/>
            <person name="Brakhage A.A."/>
            <person name="Petzke L."/>
            <person name="Valiante V."/>
        </authorList>
    </citation>
    <scope>NUCLEOTIDE SEQUENCE [LARGE SCALE GENOMIC DNA]</scope>
    <source>
        <strain evidence="17">SF006504</strain>
    </source>
</reference>
<feature type="region of interest" description="Disordered" evidence="14">
    <location>
        <begin position="233"/>
        <end position="326"/>
    </location>
</feature>
<name>A0A0U5C607_ASPCI</name>
<evidence type="ECO:0000259" key="15">
    <source>
        <dbReference type="SMART" id="SM00891"/>
    </source>
</evidence>
<dbReference type="InterPro" id="IPR047521">
    <property type="entry name" value="XPF_nuclease_EME1_ascomycetes"/>
</dbReference>
<evidence type="ECO:0000256" key="10">
    <source>
        <dbReference type="ARBA" id="ARBA00023172"/>
    </source>
</evidence>
<dbReference type="STRING" id="454130.A0A0U5C607"/>
<evidence type="ECO:0000256" key="9">
    <source>
        <dbReference type="ARBA" id="ARBA00022842"/>
    </source>
</evidence>
<evidence type="ECO:0000256" key="13">
    <source>
        <dbReference type="ARBA" id="ARBA00023254"/>
    </source>
</evidence>
<dbReference type="GO" id="GO:0048476">
    <property type="term" value="C:Holliday junction resolvase complex"/>
    <property type="evidence" value="ECO:0007669"/>
    <property type="project" value="InterPro"/>
</dbReference>
<dbReference type="Gene3D" id="3.40.50.10130">
    <property type="match status" value="1"/>
</dbReference>
<comment type="cofactor">
    <cofactor evidence="1">
        <name>Mg(2+)</name>
        <dbReference type="ChEBI" id="CHEBI:18420"/>
    </cofactor>
</comment>
<evidence type="ECO:0000313" key="16">
    <source>
        <dbReference type="EMBL" id="CEL03449.1"/>
    </source>
</evidence>
<evidence type="ECO:0000256" key="4">
    <source>
        <dbReference type="ARBA" id="ARBA00022722"/>
    </source>
</evidence>
<dbReference type="Proteomes" id="UP000054771">
    <property type="component" value="Unassembled WGS sequence"/>
</dbReference>
<dbReference type="SMART" id="SM00891">
    <property type="entry name" value="ERCC4"/>
    <property type="match status" value="1"/>
</dbReference>
<keyword evidence="17" id="KW-1185">Reference proteome</keyword>
<dbReference type="GO" id="GO:0031573">
    <property type="term" value="P:mitotic intra-S DNA damage checkpoint signaling"/>
    <property type="evidence" value="ECO:0007669"/>
    <property type="project" value="TreeGrafter"/>
</dbReference>
<dbReference type="InterPro" id="IPR042530">
    <property type="entry name" value="EME1/EME2_C"/>
</dbReference>
<dbReference type="OrthoDB" id="343092at2759"/>
<keyword evidence="12" id="KW-0539">Nucleus</keyword>
<keyword evidence="6" id="KW-0255">Endonuclease</keyword>
<evidence type="ECO:0000256" key="11">
    <source>
        <dbReference type="ARBA" id="ARBA00023204"/>
    </source>
</evidence>
<keyword evidence="8" id="KW-0378">Hydrolase</keyword>
<dbReference type="GO" id="GO:0046872">
    <property type="term" value="F:metal ion binding"/>
    <property type="evidence" value="ECO:0007669"/>
    <property type="project" value="UniProtKB-KW"/>
</dbReference>
<comment type="subcellular location">
    <subcellularLocation>
        <location evidence="2">Nucleus</location>
    </subcellularLocation>
</comment>
<feature type="region of interest" description="Disordered" evidence="14">
    <location>
        <begin position="1"/>
        <end position="92"/>
    </location>
</feature>
<keyword evidence="10" id="KW-0233">DNA recombination</keyword>
<keyword evidence="9" id="KW-0460">Magnesium</keyword>
<dbReference type="AlphaFoldDB" id="A0A0U5C607"/>
<evidence type="ECO:0000256" key="3">
    <source>
        <dbReference type="ARBA" id="ARBA00005313"/>
    </source>
</evidence>
<feature type="compositionally biased region" description="Basic and acidic residues" evidence="14">
    <location>
        <begin position="141"/>
        <end position="154"/>
    </location>
</feature>
<feature type="compositionally biased region" description="Basic and acidic residues" evidence="14">
    <location>
        <begin position="281"/>
        <end position="326"/>
    </location>
</feature>
<evidence type="ECO:0000256" key="14">
    <source>
        <dbReference type="SAM" id="MobiDB-lite"/>
    </source>
</evidence>
<organism evidence="16 17">
    <name type="scientific">Aspergillus calidoustus</name>
    <dbReference type="NCBI Taxonomy" id="454130"/>
    <lineage>
        <taxon>Eukaryota</taxon>
        <taxon>Fungi</taxon>
        <taxon>Dikarya</taxon>
        <taxon>Ascomycota</taxon>
        <taxon>Pezizomycotina</taxon>
        <taxon>Eurotiomycetes</taxon>
        <taxon>Eurotiomycetidae</taxon>
        <taxon>Eurotiales</taxon>
        <taxon>Aspergillaceae</taxon>
        <taxon>Aspergillus</taxon>
        <taxon>Aspergillus subgen. Nidulantes</taxon>
    </lineage>
</organism>
<dbReference type="GO" id="GO:0005634">
    <property type="term" value="C:nucleus"/>
    <property type="evidence" value="ECO:0007669"/>
    <property type="project" value="UniProtKB-SubCell"/>
</dbReference>
<dbReference type="GO" id="GO:0003677">
    <property type="term" value="F:DNA binding"/>
    <property type="evidence" value="ECO:0007669"/>
    <property type="project" value="InterPro"/>
</dbReference>
<evidence type="ECO:0000256" key="7">
    <source>
        <dbReference type="ARBA" id="ARBA00022763"/>
    </source>
</evidence>
<keyword evidence="11" id="KW-0234">DNA repair</keyword>
<keyword evidence="13" id="KW-0469">Meiosis</keyword>
<dbReference type="FunFam" id="1.10.150.670:FF:000004">
    <property type="entry name" value="Crossover junction endonuclease EME1"/>
    <property type="match status" value="1"/>
</dbReference>
<feature type="region of interest" description="Disordered" evidence="14">
    <location>
        <begin position="493"/>
        <end position="525"/>
    </location>
</feature>
<comment type="similarity">
    <text evidence="3">Belongs to the EME1/MMS4 family.</text>
</comment>
<evidence type="ECO:0000256" key="6">
    <source>
        <dbReference type="ARBA" id="ARBA00022759"/>
    </source>
</evidence>
<dbReference type="GO" id="GO:0000712">
    <property type="term" value="P:resolution of meiotic recombination intermediates"/>
    <property type="evidence" value="ECO:0007669"/>
    <property type="project" value="TreeGrafter"/>
</dbReference>
<dbReference type="FunFam" id="3.40.50.10130:FF:000010">
    <property type="entry name" value="Crossover junction endonuclease eme1"/>
    <property type="match status" value="1"/>
</dbReference>
<evidence type="ECO:0000313" key="17">
    <source>
        <dbReference type="Proteomes" id="UP000054771"/>
    </source>
</evidence>